<dbReference type="HOGENOM" id="CLU_087913_1_0_5"/>
<dbReference type="SUPFAM" id="SSF159664">
    <property type="entry name" value="CobE/GbiG C-terminal domain-like"/>
    <property type="match status" value="1"/>
</dbReference>
<dbReference type="EMBL" id="ACQA01000001">
    <property type="protein sequence ID" value="EEQ96028.1"/>
    <property type="molecule type" value="Genomic_DNA"/>
</dbReference>
<dbReference type="InterPro" id="IPR002750">
    <property type="entry name" value="CobE/GbiG_C"/>
</dbReference>
<proteinExistence type="predicted"/>
<gene>
    <name evidence="2" type="ORF">OINT_1001437</name>
</gene>
<dbReference type="PANTHER" id="PTHR37477">
    <property type="entry name" value="COBALT-PRECORRIN-5A HYDROLASE"/>
    <property type="match status" value="1"/>
</dbReference>
<feature type="domain" description="CobE/GbiG C-terminal" evidence="1">
    <location>
        <begin position="9"/>
        <end position="126"/>
    </location>
</feature>
<accession>C4WKU3</accession>
<dbReference type="Gene3D" id="3.30.420.180">
    <property type="entry name" value="CobE/GbiG C-terminal domain"/>
    <property type="match status" value="1"/>
</dbReference>
<dbReference type="AlphaFoldDB" id="C4WKU3"/>
<dbReference type="Proteomes" id="UP000004386">
    <property type="component" value="Unassembled WGS sequence"/>
</dbReference>
<evidence type="ECO:0000313" key="3">
    <source>
        <dbReference type="Proteomes" id="UP000004386"/>
    </source>
</evidence>
<comment type="caution">
    <text evidence="2">The sequence shown here is derived from an EMBL/GenBank/DDBJ whole genome shotgun (WGS) entry which is preliminary data.</text>
</comment>
<evidence type="ECO:0000259" key="1">
    <source>
        <dbReference type="Pfam" id="PF01890"/>
    </source>
</evidence>
<reference evidence="2 3" key="1">
    <citation type="submission" date="2009-05" db="EMBL/GenBank/DDBJ databases">
        <authorList>
            <person name="Setubal J.C."/>
            <person name="Boyle S."/>
            <person name="Crasta O.R."/>
            <person name="Gillespie J.J."/>
            <person name="Kenyon R.W."/>
            <person name="Lu J."/>
            <person name="Mane S."/>
            <person name="Nagrani S."/>
            <person name="Shallom J.M."/>
            <person name="Shallom S."/>
            <person name="Shukla M."/>
            <person name="Snyder E.E."/>
            <person name="Sobral B.W."/>
            <person name="Wattam A.R."/>
            <person name="Will R."/>
            <person name="Williams K."/>
            <person name="Yoo H."/>
            <person name="Munk C."/>
            <person name="Tapia R."/>
            <person name="Green L."/>
            <person name="Rogers Y."/>
            <person name="Detter J.C."/>
            <person name="Bruce D."/>
            <person name="Brettin T.S."/>
            <person name="Tsolis R."/>
        </authorList>
    </citation>
    <scope>NUCLEOTIDE SEQUENCE [LARGE SCALE GENOMIC DNA]</scope>
    <source>
        <strain evidence="2 3">LMG 3301</strain>
    </source>
</reference>
<organism evidence="2 3">
    <name type="scientific">Brucella intermedia LMG 3301</name>
    <dbReference type="NCBI Taxonomy" id="641118"/>
    <lineage>
        <taxon>Bacteria</taxon>
        <taxon>Pseudomonadati</taxon>
        <taxon>Pseudomonadota</taxon>
        <taxon>Alphaproteobacteria</taxon>
        <taxon>Hyphomicrobiales</taxon>
        <taxon>Brucellaceae</taxon>
        <taxon>Brucella/Ochrobactrum group</taxon>
        <taxon>Brucella</taxon>
    </lineage>
</organism>
<dbReference type="PANTHER" id="PTHR37477:SF1">
    <property type="entry name" value="COBALT-PRECORRIN-5A HYDROLASE"/>
    <property type="match status" value="1"/>
</dbReference>
<dbReference type="InterPro" id="IPR052553">
    <property type="entry name" value="CbiG_hydrolase"/>
</dbReference>
<evidence type="ECO:0000313" key="2">
    <source>
        <dbReference type="EMBL" id="EEQ96028.1"/>
    </source>
</evidence>
<dbReference type="GO" id="GO:0009236">
    <property type="term" value="P:cobalamin biosynthetic process"/>
    <property type="evidence" value="ECO:0007669"/>
    <property type="project" value="InterPro"/>
</dbReference>
<protein>
    <submittedName>
        <fullName evidence="2">Protein cobE</fullName>
    </submittedName>
</protein>
<sequence length="141" mass="14687">MGSRNFNRVLGMGGSSGVTLDELLALAEQVLARGECVRPDAIATLNAKRGEPVWAELASHYDCALCFFDAARLEQETPRLKNPSDAVFRAVGCHGVAEAAALAAAGPHGILAVEKTASVRTTAALAIAGSDAAPQFRKVKL</sequence>
<name>C4WKU3_9HYPH</name>
<dbReference type="InterPro" id="IPR036518">
    <property type="entry name" value="CobE/GbiG_C_sf"/>
</dbReference>
<dbReference type="Pfam" id="PF01890">
    <property type="entry name" value="CbiG_C"/>
    <property type="match status" value="1"/>
</dbReference>